<feature type="domain" description="Helicase ATP-binding" evidence="5">
    <location>
        <begin position="135"/>
        <end position="388"/>
    </location>
</feature>
<dbReference type="InterPro" id="IPR001650">
    <property type="entry name" value="Helicase_C-like"/>
</dbReference>
<dbReference type="RefSeq" id="YP_009222259.1">
    <property type="nucleotide sequence ID" value="NC_029058.1"/>
</dbReference>
<keyword evidence="1" id="KW-0547">Nucleotide-binding</keyword>
<feature type="domain" description="Helicase C-terminal" evidence="6">
    <location>
        <begin position="459"/>
        <end position="609"/>
    </location>
</feature>
<name>A0A0A7NTZ2_9CAUD</name>
<dbReference type="GO" id="GO:0004386">
    <property type="term" value="F:helicase activity"/>
    <property type="evidence" value="ECO:0007669"/>
    <property type="project" value="UniProtKB-KW"/>
</dbReference>
<keyword evidence="3 7" id="KW-0347">Helicase</keyword>
<dbReference type="KEGG" id="vg:26793809"/>
<dbReference type="InterPro" id="IPR050615">
    <property type="entry name" value="ATP-dep_DNA_Helicase"/>
</dbReference>
<dbReference type="PROSITE" id="PS51192">
    <property type="entry name" value="HELICASE_ATP_BIND_1"/>
    <property type="match status" value="1"/>
</dbReference>
<dbReference type="Proteomes" id="UP000030922">
    <property type="component" value="Segment"/>
</dbReference>
<evidence type="ECO:0000259" key="5">
    <source>
        <dbReference type="PROSITE" id="PS51192"/>
    </source>
</evidence>
<keyword evidence="8" id="KW-1185">Reference proteome</keyword>
<dbReference type="Pfam" id="PF04851">
    <property type="entry name" value="ResIII"/>
    <property type="match status" value="1"/>
</dbReference>
<dbReference type="SMART" id="SM00490">
    <property type="entry name" value="HELICc"/>
    <property type="match status" value="1"/>
</dbReference>
<reference evidence="7 8" key="2">
    <citation type="journal article" date="2015" name="Biotechnol. Biofuels">
        <title>Bacteriophage application restores ethanol fermentation characteristics disrupted by Lactobacillus fermentum.</title>
        <authorList>
            <person name="Liu M."/>
            <person name="Bischoff K.M."/>
            <person name="Gill J.J."/>
            <person name="Mire-Criscione M.D."/>
            <person name="Berry J.D."/>
            <person name="Young R."/>
            <person name="Summer E.J."/>
        </authorList>
    </citation>
    <scope>NUCLEOTIDE SEQUENCE [LARGE SCALE GENOMIC DNA]</scope>
</reference>
<dbReference type="OrthoDB" id="2008at10239"/>
<dbReference type="SUPFAM" id="SSF52540">
    <property type="entry name" value="P-loop containing nucleoside triphosphate hydrolases"/>
    <property type="match status" value="2"/>
</dbReference>
<dbReference type="GeneID" id="26793809"/>
<gene>
    <name evidence="7" type="ORF">LfeInf_021</name>
</gene>
<keyword evidence="4" id="KW-0067">ATP-binding</keyword>
<dbReference type="GO" id="GO:0005524">
    <property type="term" value="F:ATP binding"/>
    <property type="evidence" value="ECO:0007669"/>
    <property type="project" value="UniProtKB-KW"/>
</dbReference>
<keyword evidence="2" id="KW-0378">Hydrolase</keyword>
<protein>
    <submittedName>
        <fullName evidence="7">DNA helicase</fullName>
    </submittedName>
</protein>
<dbReference type="InterPro" id="IPR027417">
    <property type="entry name" value="P-loop_NTPase"/>
</dbReference>
<sequence>MIKLLIGNINIKLVFEDLPDKEVKWIKKQIHNTLDPLNPQRYHMKAYNMRDKYGNRIFDGREKVCDLDNNLVPTGLYDELIKLLDTAIVPQGFQYSYEDQRKPQLLVKVPDQIDLKDLMGDGKDITLRDYQYSSVRSAFDNQVGIVLLATNAGKTSVAVSIFKFLLEQRLKDNEKLLFIAPNTSVMNQLFHDYQRYLGKDKIGIWGDSKKDLTKPIIVATYQTLNSTLKKPEVKLTKKKDKHLERFAVTYRNMIFDHGDPYTNLKLLALNLKPKYKYQADDPQDLKDIYSVVSNSKQTKEYFDGLYKKYKKLVYKNHKDEFERYDECKELLNSVIATIVDECQGAGAQSYWNIFQELDNSRMRIGLTGTMPKQDKLKMVRIKALLGTPIANVSNDEMIKRGFSAKPHIKMVKVDQPTDLEQRVGAELQRRANRGMITGDLVNYQLAYRLGVIDNEYYNQVVSNIAFKASERVKKHGKAVMVMVNSLEHGENIAKKLDKLGAKYDYVKGEDDTETREKVLDRVRSGELPIVIATKIFEVGINCPNIQVFVQCSGGKSYVSLMQRIGRILRIQEDKHDVYVFDLVNTNSDILYRQAQERYRQYQQEGFDIS</sequence>
<dbReference type="Pfam" id="PF00271">
    <property type="entry name" value="Helicase_C"/>
    <property type="match status" value="1"/>
</dbReference>
<dbReference type="GO" id="GO:0016787">
    <property type="term" value="F:hydrolase activity"/>
    <property type="evidence" value="ECO:0007669"/>
    <property type="project" value="UniProtKB-KW"/>
</dbReference>
<evidence type="ECO:0000256" key="3">
    <source>
        <dbReference type="ARBA" id="ARBA00022806"/>
    </source>
</evidence>
<dbReference type="SMART" id="SM00487">
    <property type="entry name" value="DEXDc"/>
    <property type="match status" value="1"/>
</dbReference>
<evidence type="ECO:0000256" key="4">
    <source>
        <dbReference type="ARBA" id="ARBA00022840"/>
    </source>
</evidence>
<dbReference type="Gene3D" id="3.40.50.300">
    <property type="entry name" value="P-loop containing nucleotide triphosphate hydrolases"/>
    <property type="match status" value="3"/>
</dbReference>
<organism evidence="7 8">
    <name type="scientific">Lactobacillus phage LfeInf</name>
    <dbReference type="NCBI Taxonomy" id="1567484"/>
    <lineage>
        <taxon>Viruses</taxon>
        <taxon>Duplodnaviria</taxon>
        <taxon>Heunggongvirae</taxon>
        <taxon>Uroviricota</taxon>
        <taxon>Caudoviricetes</taxon>
        <taxon>Herelleviridae</taxon>
        <taxon>Hopescreekvirus</taxon>
        <taxon>Hopescreekvirus LfeInf</taxon>
    </lineage>
</organism>
<evidence type="ECO:0000256" key="1">
    <source>
        <dbReference type="ARBA" id="ARBA00022741"/>
    </source>
</evidence>
<dbReference type="InterPro" id="IPR014001">
    <property type="entry name" value="Helicase_ATP-bd"/>
</dbReference>
<evidence type="ECO:0000313" key="7">
    <source>
        <dbReference type="EMBL" id="AIZ94647.1"/>
    </source>
</evidence>
<dbReference type="PANTHER" id="PTHR11274">
    <property type="entry name" value="RAD25/XP-B DNA REPAIR HELICASE"/>
    <property type="match status" value="1"/>
</dbReference>
<dbReference type="GO" id="GO:0003677">
    <property type="term" value="F:DNA binding"/>
    <property type="evidence" value="ECO:0007669"/>
    <property type="project" value="InterPro"/>
</dbReference>
<accession>A0A0A7NTZ2</accession>
<evidence type="ECO:0000256" key="2">
    <source>
        <dbReference type="ARBA" id="ARBA00022801"/>
    </source>
</evidence>
<dbReference type="InterPro" id="IPR006935">
    <property type="entry name" value="Helicase/UvrB_N"/>
</dbReference>
<evidence type="ECO:0000313" key="8">
    <source>
        <dbReference type="Proteomes" id="UP000030922"/>
    </source>
</evidence>
<dbReference type="EMBL" id="KP054477">
    <property type="protein sequence ID" value="AIZ94647.1"/>
    <property type="molecule type" value="Genomic_DNA"/>
</dbReference>
<dbReference type="PANTHER" id="PTHR11274:SF0">
    <property type="entry name" value="GENERAL TRANSCRIPTION AND DNA REPAIR FACTOR IIH HELICASE SUBUNIT XPB"/>
    <property type="match status" value="1"/>
</dbReference>
<dbReference type="PROSITE" id="PS51194">
    <property type="entry name" value="HELICASE_CTER"/>
    <property type="match status" value="1"/>
</dbReference>
<proteinExistence type="predicted"/>
<reference evidence="8" key="1">
    <citation type="submission" date="2014-10" db="EMBL/GenBank/DDBJ databases">
        <title>Characterization of Lactobacillus fermentum phage vB_S_LfeInf.</title>
        <authorList>
            <person name="Liu M."/>
            <person name="Gill J.J."/>
            <person name="Berry J."/>
            <person name="Young R.III."/>
            <person name="Summer E.J."/>
        </authorList>
    </citation>
    <scope>NUCLEOTIDE SEQUENCE [LARGE SCALE GENOMIC DNA]</scope>
</reference>
<evidence type="ECO:0000259" key="6">
    <source>
        <dbReference type="PROSITE" id="PS51194"/>
    </source>
</evidence>